<reference evidence="16 17" key="1">
    <citation type="journal article" date="2019" name="Int. J. Syst. Evol. Microbiol.">
        <title>The Global Catalogue of Microorganisms (GCM) 10K type strain sequencing project: providing services to taxonomists for standard genome sequencing and annotation.</title>
        <authorList>
            <consortium name="The Broad Institute Genomics Platform"/>
            <consortium name="The Broad Institute Genome Sequencing Center for Infectious Disease"/>
            <person name="Wu L."/>
            <person name="Ma J."/>
        </authorList>
    </citation>
    <scope>NUCLEOTIDE SEQUENCE [LARGE SCALE GENOMIC DNA]</scope>
    <source>
        <strain evidence="16 17">JCM 13249</strain>
    </source>
</reference>
<evidence type="ECO:0000256" key="2">
    <source>
        <dbReference type="ARBA" id="ARBA00007931"/>
    </source>
</evidence>
<keyword evidence="11 14" id="KW-0482">Metalloprotease</keyword>
<keyword evidence="5 14" id="KW-0812">Transmembrane</keyword>
<evidence type="ECO:0000256" key="8">
    <source>
        <dbReference type="ARBA" id="ARBA00022801"/>
    </source>
</evidence>
<keyword evidence="9 14" id="KW-0862">Zinc</keyword>
<evidence type="ECO:0000256" key="11">
    <source>
        <dbReference type="ARBA" id="ARBA00023049"/>
    </source>
</evidence>
<keyword evidence="10 14" id="KW-1133">Transmembrane helix</keyword>
<dbReference type="InterPro" id="IPR016483">
    <property type="entry name" value="UCP006404_Pept_M50_CBS"/>
</dbReference>
<organism evidence="16 17">
    <name type="scientific">Luedemannella helvata</name>
    <dbReference type="NCBI Taxonomy" id="349315"/>
    <lineage>
        <taxon>Bacteria</taxon>
        <taxon>Bacillati</taxon>
        <taxon>Actinomycetota</taxon>
        <taxon>Actinomycetes</taxon>
        <taxon>Micromonosporales</taxon>
        <taxon>Micromonosporaceae</taxon>
        <taxon>Luedemannella</taxon>
    </lineage>
</organism>
<feature type="transmembrane region" description="Helical" evidence="14">
    <location>
        <begin position="105"/>
        <end position="128"/>
    </location>
</feature>
<protein>
    <recommendedName>
        <fullName evidence="14">Zinc metalloprotease</fullName>
    </recommendedName>
</protein>
<evidence type="ECO:0000256" key="3">
    <source>
        <dbReference type="ARBA" id="ARBA00022475"/>
    </source>
</evidence>
<proteinExistence type="inferred from homology"/>
<evidence type="ECO:0000256" key="5">
    <source>
        <dbReference type="ARBA" id="ARBA00022692"/>
    </source>
</evidence>
<accession>A0ABN2K8T9</accession>
<keyword evidence="4 14" id="KW-0645">Protease</keyword>
<evidence type="ECO:0000256" key="4">
    <source>
        <dbReference type="ARBA" id="ARBA00022670"/>
    </source>
</evidence>
<evidence type="ECO:0000256" key="12">
    <source>
        <dbReference type="ARBA" id="ARBA00023122"/>
    </source>
</evidence>
<keyword evidence="17" id="KW-1185">Reference proteome</keyword>
<dbReference type="EMBL" id="BAAALS010000009">
    <property type="protein sequence ID" value="GAA1750787.1"/>
    <property type="molecule type" value="Genomic_DNA"/>
</dbReference>
<evidence type="ECO:0000256" key="1">
    <source>
        <dbReference type="ARBA" id="ARBA00004651"/>
    </source>
</evidence>
<dbReference type="InterPro" id="IPR008915">
    <property type="entry name" value="Peptidase_M50"/>
</dbReference>
<evidence type="ECO:0000256" key="6">
    <source>
        <dbReference type="ARBA" id="ARBA00022723"/>
    </source>
</evidence>
<evidence type="ECO:0000259" key="15">
    <source>
        <dbReference type="Pfam" id="PF02163"/>
    </source>
</evidence>
<comment type="caution">
    <text evidence="16">The sequence shown here is derived from an EMBL/GenBank/DDBJ whole genome shotgun (WGS) entry which is preliminary data.</text>
</comment>
<keyword evidence="13 14" id="KW-0472">Membrane</keyword>
<feature type="domain" description="Peptidase M50" evidence="15">
    <location>
        <begin position="53"/>
        <end position="138"/>
    </location>
</feature>
<dbReference type="PIRSF" id="PIRSF006404">
    <property type="entry name" value="UCP006404_Pept_M50_CBS"/>
    <property type="match status" value="1"/>
</dbReference>
<feature type="transmembrane region" description="Helical" evidence="14">
    <location>
        <begin position="140"/>
        <end position="162"/>
    </location>
</feature>
<feature type="transmembrane region" description="Helical" evidence="14">
    <location>
        <begin position="183"/>
        <end position="204"/>
    </location>
</feature>
<keyword evidence="6 14" id="KW-0479">Metal-binding</keyword>
<evidence type="ECO:0000313" key="17">
    <source>
        <dbReference type="Proteomes" id="UP001500655"/>
    </source>
</evidence>
<keyword evidence="3 14" id="KW-1003">Cell membrane</keyword>
<keyword evidence="7" id="KW-0677">Repeat</keyword>
<name>A0ABN2K8T9_9ACTN</name>
<evidence type="ECO:0000256" key="14">
    <source>
        <dbReference type="PIRNR" id="PIRNR006404"/>
    </source>
</evidence>
<gene>
    <name evidence="16" type="ORF">GCM10009681_22330</name>
</gene>
<feature type="transmembrane region" description="Helical" evidence="14">
    <location>
        <begin position="47"/>
        <end position="67"/>
    </location>
</feature>
<keyword evidence="12" id="KW-0129">CBS domain</keyword>
<evidence type="ECO:0000256" key="13">
    <source>
        <dbReference type="ARBA" id="ARBA00023136"/>
    </source>
</evidence>
<sequence length="367" mass="37788">MSERQGLRLATVAGVPVYLNATWLLLAGLLILMYGQLPSAAGTGVSAYVMGGAFVLCLLLSVFLHELGHALTARRFRIEVHAITLDLFGGYTEMDARSPSARADLLVSLAGPVVSAVLGFGAVAAAVVQPGAGLVRELTWQVAVSNLLVAAFNALPGMPLDGGRILRAVIWAITGDPHKGSRVAGWCGVFVAAGSAAAGVAAYAARWVGLVGLLFTVMIAVVLWRGAWAAIRQGRVASRLAGLRLGSLVTPLVAVPAGTPLAEAQRRGGGAALGVTDGQGRLVALVHDEAAAAVPVERRPWVSVESVARTLDPGRTLAVELSGEDLVRAVRMNPAPVYLVLSDGAAAGVLRTADLARALTAARPDSE</sequence>
<comment type="cofactor">
    <cofactor evidence="14">
        <name>Zn(2+)</name>
        <dbReference type="ChEBI" id="CHEBI:29105"/>
    </cofactor>
    <text evidence="14">Binds 1 zinc ion per subunit.</text>
</comment>
<evidence type="ECO:0000313" key="16">
    <source>
        <dbReference type="EMBL" id="GAA1750787.1"/>
    </source>
</evidence>
<comment type="subcellular location">
    <subcellularLocation>
        <location evidence="1 14">Cell membrane</location>
        <topology evidence="1 14">Multi-pass membrane protein</topology>
    </subcellularLocation>
</comment>
<dbReference type="PANTHER" id="PTHR39188:SF3">
    <property type="entry name" value="STAGE IV SPORULATION PROTEIN FB"/>
    <property type="match status" value="1"/>
</dbReference>
<evidence type="ECO:0000256" key="10">
    <source>
        <dbReference type="ARBA" id="ARBA00022989"/>
    </source>
</evidence>
<dbReference type="Pfam" id="PF02163">
    <property type="entry name" value="Peptidase_M50"/>
    <property type="match status" value="1"/>
</dbReference>
<keyword evidence="8 14" id="KW-0378">Hydrolase</keyword>
<evidence type="ECO:0000256" key="7">
    <source>
        <dbReference type="ARBA" id="ARBA00022737"/>
    </source>
</evidence>
<comment type="similarity">
    <text evidence="2 14">Belongs to the peptidase M50B family.</text>
</comment>
<dbReference type="Proteomes" id="UP001500655">
    <property type="component" value="Unassembled WGS sequence"/>
</dbReference>
<dbReference type="RefSeq" id="WP_344079713.1">
    <property type="nucleotide sequence ID" value="NZ_BAAALS010000009.1"/>
</dbReference>
<evidence type="ECO:0000256" key="9">
    <source>
        <dbReference type="ARBA" id="ARBA00022833"/>
    </source>
</evidence>
<dbReference type="PANTHER" id="PTHR39188">
    <property type="entry name" value="MEMBRANE-ASSOCIATED ZINC METALLOPROTEASE M50B"/>
    <property type="match status" value="1"/>
</dbReference>
<feature type="transmembrane region" description="Helical" evidence="14">
    <location>
        <begin position="210"/>
        <end position="231"/>
    </location>
</feature>
<feature type="transmembrane region" description="Helical" evidence="14">
    <location>
        <begin position="12"/>
        <end position="35"/>
    </location>
</feature>